<dbReference type="InterPro" id="IPR001214">
    <property type="entry name" value="SET_dom"/>
</dbReference>
<dbReference type="GO" id="GO:0008276">
    <property type="term" value="F:protein methyltransferase activity"/>
    <property type="evidence" value="ECO:0007669"/>
    <property type="project" value="UniProtKB-ARBA"/>
</dbReference>
<dbReference type="Gene3D" id="1.10.220.160">
    <property type="match status" value="1"/>
</dbReference>
<feature type="domain" description="SET" evidence="1">
    <location>
        <begin position="48"/>
        <end position="277"/>
    </location>
</feature>
<dbReference type="SUPFAM" id="SSF82199">
    <property type="entry name" value="SET domain"/>
    <property type="match status" value="1"/>
</dbReference>
<organism evidence="2 3">
    <name type="scientific">Acanthoscelides obtectus</name>
    <name type="common">Bean weevil</name>
    <name type="synonym">Bruchus obtectus</name>
    <dbReference type="NCBI Taxonomy" id="200917"/>
    <lineage>
        <taxon>Eukaryota</taxon>
        <taxon>Metazoa</taxon>
        <taxon>Ecdysozoa</taxon>
        <taxon>Arthropoda</taxon>
        <taxon>Hexapoda</taxon>
        <taxon>Insecta</taxon>
        <taxon>Pterygota</taxon>
        <taxon>Neoptera</taxon>
        <taxon>Endopterygota</taxon>
        <taxon>Coleoptera</taxon>
        <taxon>Polyphaga</taxon>
        <taxon>Cucujiformia</taxon>
        <taxon>Chrysomeloidea</taxon>
        <taxon>Chrysomelidae</taxon>
        <taxon>Bruchinae</taxon>
        <taxon>Bruchini</taxon>
        <taxon>Acanthoscelides</taxon>
    </lineage>
</organism>
<accession>A0A9P0LDA4</accession>
<dbReference type="CDD" id="cd20071">
    <property type="entry name" value="SET_SMYD"/>
    <property type="match status" value="1"/>
</dbReference>
<dbReference type="Proteomes" id="UP001152888">
    <property type="component" value="Unassembled WGS sequence"/>
</dbReference>
<gene>
    <name evidence="2" type="ORF">ACAOBT_LOCUS22997</name>
</gene>
<reference evidence="2" key="1">
    <citation type="submission" date="2022-03" db="EMBL/GenBank/DDBJ databases">
        <authorList>
            <person name="Sayadi A."/>
        </authorList>
    </citation>
    <scope>NUCLEOTIDE SEQUENCE</scope>
</reference>
<dbReference type="Gene3D" id="2.170.270.10">
    <property type="entry name" value="SET domain"/>
    <property type="match status" value="1"/>
</dbReference>
<dbReference type="OrthoDB" id="265717at2759"/>
<sequence>MGRKHKKSSHQKSKWNQSSVECTYELAEQDDTHKNKNIFDIQTSDVMGRYITAVSRIHQGEVIMSELPLVVGPCADSEAQCLGCYENLERQETGFTRCNCGWPICSKTCPGRNLPLGHTETECNILKKSNSAKSLNPKDLSQITLHLQAIAPLRCLLLREVDPSNFELIMRMEHHNDARKNITQVWNTNQVNVVDRIRNDWCLTEFSEDEIHTVCGVLEVNSFEIGRKNKARGLYPTAFLMSHDCVPNTNHVDDENYKLTITASTIIRPGQAITLNYAPTMQSTLKRREYILNNKFFECCCIRCSDPAELGSYFSALICPKCQTGLILCDKPLSLQSSWSCNNFPKRCVGYNMTARSMELLLNRIFQEVEKVDCNDIRGKEAFLDKFKNVLHPSHYLNFGVKVSLSQLYGKIDGFLIHELDDSALERKVELCKEVLEIFDVIEPGYTRIRGVTQYEIHAPMMIQLTRQLSKGLDISKSEMKSKLREIVKYLREAKLILEQEPVESPEGQMGKAATQALLQIKDWEKIVGKF</sequence>
<proteinExistence type="predicted"/>
<dbReference type="Gene3D" id="6.10.140.2220">
    <property type="match status" value="1"/>
</dbReference>
<dbReference type="GO" id="GO:0008170">
    <property type="term" value="F:N-methyltransferase activity"/>
    <property type="evidence" value="ECO:0007669"/>
    <property type="project" value="UniProtKB-ARBA"/>
</dbReference>
<evidence type="ECO:0000259" key="1">
    <source>
        <dbReference type="Pfam" id="PF00856"/>
    </source>
</evidence>
<comment type="caution">
    <text evidence="2">The sequence shown here is derived from an EMBL/GenBank/DDBJ whole genome shotgun (WGS) entry which is preliminary data.</text>
</comment>
<dbReference type="InterPro" id="IPR046341">
    <property type="entry name" value="SET_dom_sf"/>
</dbReference>
<dbReference type="EMBL" id="CAKOFQ010007248">
    <property type="protein sequence ID" value="CAH1996042.1"/>
    <property type="molecule type" value="Genomic_DNA"/>
</dbReference>
<dbReference type="InterPro" id="IPR053010">
    <property type="entry name" value="SET_SmydA-8"/>
</dbReference>
<keyword evidence="3" id="KW-1185">Reference proteome</keyword>
<name>A0A9P0LDA4_ACAOB</name>
<dbReference type="GO" id="GO:0008757">
    <property type="term" value="F:S-adenosylmethionine-dependent methyltransferase activity"/>
    <property type="evidence" value="ECO:0007669"/>
    <property type="project" value="UniProtKB-ARBA"/>
</dbReference>
<dbReference type="PANTHER" id="PTHR46455:SF5">
    <property type="entry name" value="SET AND MYND DOMAIN CONTAINING, ARTHROPOD-SPECIFIC, MEMBER 4, ISOFORM A"/>
    <property type="match status" value="1"/>
</dbReference>
<dbReference type="AlphaFoldDB" id="A0A9P0LDA4"/>
<evidence type="ECO:0000313" key="3">
    <source>
        <dbReference type="Proteomes" id="UP001152888"/>
    </source>
</evidence>
<dbReference type="PANTHER" id="PTHR46455">
    <property type="entry name" value="SET AND MYND DOMAIN CONTAINING, ARTHROPOD-SPECIFIC, MEMBER 4, ISOFORM A"/>
    <property type="match status" value="1"/>
</dbReference>
<dbReference type="Pfam" id="PF00856">
    <property type="entry name" value="SET"/>
    <property type="match status" value="1"/>
</dbReference>
<protein>
    <recommendedName>
        <fullName evidence="1">SET domain-containing protein</fullName>
    </recommendedName>
</protein>
<evidence type="ECO:0000313" key="2">
    <source>
        <dbReference type="EMBL" id="CAH1996042.1"/>
    </source>
</evidence>